<dbReference type="PANTHER" id="PTHR35792">
    <property type="entry name" value="GENERAL STRESS PROTEIN"/>
    <property type="match status" value="1"/>
</dbReference>
<feature type="compositionally biased region" description="Basic and acidic residues" evidence="1">
    <location>
        <begin position="56"/>
        <end position="85"/>
    </location>
</feature>
<protein>
    <submittedName>
        <fullName evidence="3">Gas vesicle protein</fullName>
    </submittedName>
</protein>
<dbReference type="InterPro" id="IPR024623">
    <property type="entry name" value="YtxH"/>
</dbReference>
<evidence type="ECO:0000313" key="4">
    <source>
        <dbReference type="Proteomes" id="UP000199612"/>
    </source>
</evidence>
<dbReference type="AlphaFoldDB" id="A0A1I1GX90"/>
<keyword evidence="2" id="KW-1133">Transmembrane helix</keyword>
<dbReference type="OrthoDB" id="9810874at2"/>
<evidence type="ECO:0000313" key="3">
    <source>
        <dbReference type="EMBL" id="SFC14478.1"/>
    </source>
</evidence>
<dbReference type="RefSeq" id="WP_091529062.1">
    <property type="nucleotide sequence ID" value="NZ_FOLT01000003.1"/>
</dbReference>
<dbReference type="PANTHER" id="PTHR35792:SF2">
    <property type="entry name" value="GENERAL STRESS PROTEIN"/>
    <property type="match status" value="1"/>
</dbReference>
<keyword evidence="4" id="KW-1185">Reference proteome</keyword>
<gene>
    <name evidence="3" type="ORF">SAMN04488102_103209</name>
</gene>
<reference evidence="4" key="1">
    <citation type="submission" date="2016-10" db="EMBL/GenBank/DDBJ databases">
        <authorList>
            <person name="Varghese N."/>
            <person name="Submissions S."/>
        </authorList>
    </citation>
    <scope>NUCLEOTIDE SEQUENCE [LARGE SCALE GENOMIC DNA]</scope>
    <source>
        <strain evidence="4">DSM 23664</strain>
    </source>
</reference>
<feature type="region of interest" description="Disordered" evidence="1">
    <location>
        <begin position="56"/>
        <end position="168"/>
    </location>
</feature>
<dbReference type="Proteomes" id="UP000199612">
    <property type="component" value="Unassembled WGS sequence"/>
</dbReference>
<feature type="compositionally biased region" description="Polar residues" evidence="1">
    <location>
        <begin position="136"/>
        <end position="150"/>
    </location>
</feature>
<dbReference type="EMBL" id="FOLT01000003">
    <property type="protein sequence ID" value="SFC14478.1"/>
    <property type="molecule type" value="Genomic_DNA"/>
</dbReference>
<dbReference type="InterPro" id="IPR052928">
    <property type="entry name" value="Desiccation-related_membrane"/>
</dbReference>
<name>A0A1I1GX90_9LACT</name>
<accession>A0A1I1GX90</accession>
<organism evidence="3 4">
    <name type="scientific">Alkalibacterium subtropicum</name>
    <dbReference type="NCBI Taxonomy" id="753702"/>
    <lineage>
        <taxon>Bacteria</taxon>
        <taxon>Bacillati</taxon>
        <taxon>Bacillota</taxon>
        <taxon>Bacilli</taxon>
        <taxon>Lactobacillales</taxon>
        <taxon>Carnobacteriaceae</taxon>
        <taxon>Alkalibacterium</taxon>
    </lineage>
</organism>
<evidence type="ECO:0000256" key="1">
    <source>
        <dbReference type="SAM" id="MobiDB-lite"/>
    </source>
</evidence>
<evidence type="ECO:0000256" key="2">
    <source>
        <dbReference type="SAM" id="Phobius"/>
    </source>
</evidence>
<feature type="compositionally biased region" description="Basic and acidic residues" evidence="1">
    <location>
        <begin position="99"/>
        <end position="134"/>
    </location>
</feature>
<proteinExistence type="predicted"/>
<dbReference type="STRING" id="753702.SAMN04488102_103209"/>
<sequence>MLMQKLEKVYEVKGFVLGTFVGAAVAGLTALLLAPKSGKEVRGDIKDRTVKTKDQAKDYVNKAKDKGMELKDSVSRKTEDYKKDASASYEQLSGQAEENMEKAGENLDKIKKEAKETAEKVKGKMNKEETKKNDPTVPQTTSRAVSAESQLDSEDDKTDATYFNPDNK</sequence>
<feature type="transmembrane region" description="Helical" evidence="2">
    <location>
        <begin position="12"/>
        <end position="34"/>
    </location>
</feature>
<keyword evidence="2" id="KW-0472">Membrane</keyword>
<keyword evidence="2" id="KW-0812">Transmembrane</keyword>
<dbReference type="Pfam" id="PF12732">
    <property type="entry name" value="YtxH"/>
    <property type="match status" value="1"/>
</dbReference>